<comment type="caution">
    <text evidence="10">The sequence shown here is derived from an EMBL/GenBank/DDBJ whole genome shotgun (WGS) entry which is preliminary data.</text>
</comment>
<evidence type="ECO:0000256" key="2">
    <source>
        <dbReference type="ARBA" id="ARBA00022598"/>
    </source>
</evidence>
<dbReference type="RefSeq" id="WP_147155876.1">
    <property type="nucleotide sequence ID" value="NZ_BKAJ01000168.1"/>
</dbReference>
<dbReference type="NCBIfam" id="NF004837">
    <property type="entry name" value="PRK06187.1"/>
    <property type="match status" value="1"/>
</dbReference>
<comment type="catalytic activity">
    <reaction evidence="5">
        <text>3-(methylsulfanyl)propanoate + ATP + CoA = 3-(methylsulfanyl)propanoyl-CoA + AMP + diphosphate</text>
        <dbReference type="Rhea" id="RHEA:43052"/>
        <dbReference type="ChEBI" id="CHEBI:30616"/>
        <dbReference type="ChEBI" id="CHEBI:33019"/>
        <dbReference type="ChEBI" id="CHEBI:49016"/>
        <dbReference type="ChEBI" id="CHEBI:57287"/>
        <dbReference type="ChEBI" id="CHEBI:82815"/>
        <dbReference type="ChEBI" id="CHEBI:456215"/>
        <dbReference type="EC" id="6.2.1.44"/>
    </reaction>
    <physiologicalReaction direction="left-to-right" evidence="5">
        <dbReference type="Rhea" id="RHEA:43053"/>
    </physiologicalReaction>
</comment>
<dbReference type="Pfam" id="PF13193">
    <property type="entry name" value="AMP-binding_C"/>
    <property type="match status" value="1"/>
</dbReference>
<dbReference type="EMBL" id="BKAJ01000168">
    <property type="protein sequence ID" value="GEP60533.1"/>
    <property type="molecule type" value="Genomic_DNA"/>
</dbReference>
<dbReference type="FunFam" id="3.30.300.30:FF:000008">
    <property type="entry name" value="2,3-dihydroxybenzoate-AMP ligase"/>
    <property type="match status" value="1"/>
</dbReference>
<comment type="similarity">
    <text evidence="1">Belongs to the ATP-dependent AMP-binding enzyme family.</text>
</comment>
<feature type="domain" description="AMP-dependent synthetase/ligase" evidence="8">
    <location>
        <begin position="18"/>
        <end position="401"/>
    </location>
</feature>
<keyword evidence="11" id="KW-1185">Reference proteome</keyword>
<evidence type="ECO:0000256" key="3">
    <source>
        <dbReference type="ARBA" id="ARBA00022832"/>
    </source>
</evidence>
<evidence type="ECO:0000259" key="9">
    <source>
        <dbReference type="Pfam" id="PF13193"/>
    </source>
</evidence>
<dbReference type="SUPFAM" id="SSF56801">
    <property type="entry name" value="Acetyl-CoA synthetase-like"/>
    <property type="match status" value="1"/>
</dbReference>
<dbReference type="Gene3D" id="3.30.300.30">
    <property type="match status" value="1"/>
</dbReference>
<reference evidence="10 11" key="1">
    <citation type="submission" date="2019-07" db="EMBL/GenBank/DDBJ databases">
        <title>Whole genome shotgun sequence of Reyranella soli NBRC 108950.</title>
        <authorList>
            <person name="Hosoyama A."/>
            <person name="Uohara A."/>
            <person name="Ohji S."/>
            <person name="Ichikawa N."/>
        </authorList>
    </citation>
    <scope>NUCLEOTIDE SEQUENCE [LARGE SCALE GENOMIC DNA]</scope>
    <source>
        <strain evidence="10 11">NBRC 108950</strain>
    </source>
</reference>
<dbReference type="PANTHER" id="PTHR43859:SF4">
    <property type="entry name" value="BUTANOATE--COA LIGASE AAE1-RELATED"/>
    <property type="match status" value="1"/>
</dbReference>
<evidence type="ECO:0000256" key="6">
    <source>
        <dbReference type="ARBA" id="ARBA00066616"/>
    </source>
</evidence>
<evidence type="ECO:0000259" key="8">
    <source>
        <dbReference type="Pfam" id="PF00501"/>
    </source>
</evidence>
<protein>
    <recommendedName>
        <fullName evidence="7">3-methylmercaptopropionyl-CoA ligase</fullName>
        <ecNumber evidence="6">6.2.1.44</ecNumber>
    </recommendedName>
</protein>
<name>A0A512NNK3_9HYPH</name>
<dbReference type="InterPro" id="IPR042099">
    <property type="entry name" value="ANL_N_sf"/>
</dbReference>
<dbReference type="InterPro" id="IPR045851">
    <property type="entry name" value="AMP-bd_C_sf"/>
</dbReference>
<evidence type="ECO:0000256" key="5">
    <source>
        <dbReference type="ARBA" id="ARBA00051915"/>
    </source>
</evidence>
<evidence type="ECO:0000256" key="4">
    <source>
        <dbReference type="ARBA" id="ARBA00023098"/>
    </source>
</evidence>
<dbReference type="GO" id="GO:0006631">
    <property type="term" value="P:fatty acid metabolic process"/>
    <property type="evidence" value="ECO:0007669"/>
    <property type="project" value="UniProtKB-KW"/>
</dbReference>
<proteinExistence type="inferred from homology"/>
<sequence length="541" mass="58863">MRGLMMDAPLLVTSIIEHAARIHGTTEVVARTPEGGIHRTTYGEVHSRAKRLAKALAALGVQPGDRVGSLAWNTHHHFELFYGVSCSGAVLHTINPRLFDEQLTYIVNHAEDSWICVDAGTLPIAERIAPSVPGVKGWIYMSVDPEPPGSRLKLLSYEKLLAAQDDDFAWPTFDERQASVICYTSGTTGQPKGVVNTHRSTILSALVMSTADMIGGYRSGMREAVMPIAPMFHGNGWQMVYTAPLSGHALVLPGRNFEPDKLYELMAAERVTMAACVPTVWITLVDHLDRNNLKLPSMRAALVAGTTPPRALVEALEQRHGIEVAHCWGMTEALGVTKTSMPPGFLDAPFDKRVDQKLRQGRVAFSTQLRIVDDDGEVLPNDGVAFGHLQAKGPLVTGAYLKHEAPISDGWLQTGDVAKLHADGTVELVDRSKDVIKSGGEWISSAAIEGAAMGHPAVALAAVIGIPHPRWQERPLLVVVRRPDKQVTAPELIEFLKPSMASWWLPTDVTFVEALPLTATGKVHKVTLRQQFKDYVSVAAA</sequence>
<gene>
    <name evidence="10" type="ORF">RSO01_76990</name>
</gene>
<dbReference type="OrthoDB" id="9803968at2"/>
<keyword evidence="3" id="KW-0276">Fatty acid metabolism</keyword>
<keyword evidence="2 10" id="KW-0436">Ligase</keyword>
<feature type="domain" description="AMP-binding enzyme C-terminal" evidence="9">
    <location>
        <begin position="448"/>
        <end position="522"/>
    </location>
</feature>
<dbReference type="InterPro" id="IPR025110">
    <property type="entry name" value="AMP-bd_C"/>
</dbReference>
<dbReference type="Pfam" id="PF00501">
    <property type="entry name" value="AMP-binding"/>
    <property type="match status" value="1"/>
</dbReference>
<accession>A0A512NNK3</accession>
<evidence type="ECO:0000313" key="10">
    <source>
        <dbReference type="EMBL" id="GEP60533.1"/>
    </source>
</evidence>
<dbReference type="PANTHER" id="PTHR43859">
    <property type="entry name" value="ACYL-ACTIVATING ENZYME"/>
    <property type="match status" value="1"/>
</dbReference>
<dbReference type="InterPro" id="IPR000873">
    <property type="entry name" value="AMP-dep_synth/lig_dom"/>
</dbReference>
<dbReference type="InterPro" id="IPR020845">
    <property type="entry name" value="AMP-binding_CS"/>
</dbReference>
<evidence type="ECO:0000256" key="1">
    <source>
        <dbReference type="ARBA" id="ARBA00006432"/>
    </source>
</evidence>
<organism evidence="10 11">
    <name type="scientific">Reyranella soli</name>
    <dbReference type="NCBI Taxonomy" id="1230389"/>
    <lineage>
        <taxon>Bacteria</taxon>
        <taxon>Pseudomonadati</taxon>
        <taxon>Pseudomonadota</taxon>
        <taxon>Alphaproteobacteria</taxon>
        <taxon>Hyphomicrobiales</taxon>
        <taxon>Reyranellaceae</taxon>
        <taxon>Reyranella</taxon>
    </lineage>
</organism>
<dbReference type="AlphaFoldDB" id="A0A512NNK3"/>
<dbReference type="EC" id="6.2.1.44" evidence="6"/>
<dbReference type="CDD" id="cd12119">
    <property type="entry name" value="ttLC_FACS_AlkK_like"/>
    <property type="match status" value="1"/>
</dbReference>
<dbReference type="Proteomes" id="UP000321058">
    <property type="component" value="Unassembled WGS sequence"/>
</dbReference>
<dbReference type="Gene3D" id="3.40.50.12780">
    <property type="entry name" value="N-terminal domain of ligase-like"/>
    <property type="match status" value="1"/>
</dbReference>
<dbReference type="PROSITE" id="PS00455">
    <property type="entry name" value="AMP_BINDING"/>
    <property type="match status" value="1"/>
</dbReference>
<keyword evidence="4" id="KW-0443">Lipid metabolism</keyword>
<evidence type="ECO:0000256" key="7">
    <source>
        <dbReference type="ARBA" id="ARBA00067668"/>
    </source>
</evidence>
<dbReference type="GO" id="GO:0016874">
    <property type="term" value="F:ligase activity"/>
    <property type="evidence" value="ECO:0007669"/>
    <property type="project" value="UniProtKB-KW"/>
</dbReference>
<evidence type="ECO:0000313" key="11">
    <source>
        <dbReference type="Proteomes" id="UP000321058"/>
    </source>
</evidence>